<organism evidence="2 3">
    <name type="scientific">Nocardiopsis suaedae</name>
    <dbReference type="NCBI Taxonomy" id="3018444"/>
    <lineage>
        <taxon>Bacteria</taxon>
        <taxon>Bacillati</taxon>
        <taxon>Actinomycetota</taxon>
        <taxon>Actinomycetes</taxon>
        <taxon>Streptosporangiales</taxon>
        <taxon>Nocardiopsidaceae</taxon>
        <taxon>Nocardiopsis</taxon>
    </lineage>
</organism>
<sequence>MLPYTAYLRVYQPLEAFPSAERAYWKEYADSADRPRRVEALAAEHRDSLRRLASAPPVPAPRAESGDAYVRRMGGRTYICPWQTRLRSWLGLREFRDATPARLRPAYLPDSVCEDADEAFRRWRERGEPLRTRILTSTWTVPLPWFAPFAPEERCLMLDRGADSVAAPPRVLLYVTEVARARERLERVVGVLQEHVGDSAPLAGAERLEDWLAAVAHPEALLELDYGGLVYLLDDEALREDESVAEIDAAVNGLDNGEDELAVAMYQRVTGRWKAVQALEHAN</sequence>
<keyword evidence="3" id="KW-1185">Reference proteome</keyword>
<evidence type="ECO:0000313" key="3">
    <source>
        <dbReference type="Proteomes" id="UP001165685"/>
    </source>
</evidence>
<reference evidence="2" key="1">
    <citation type="submission" date="2023-01" db="EMBL/GenBank/DDBJ databases">
        <title>Draft genome sequence of Nocardiopsis sp. LSu2-4 isolated from halophytes.</title>
        <authorList>
            <person name="Duangmal K."/>
            <person name="Chantavorakit T."/>
        </authorList>
    </citation>
    <scope>NUCLEOTIDE SEQUENCE</scope>
    <source>
        <strain evidence="2">LSu2-4</strain>
    </source>
</reference>
<accession>A0ABT4TLN3</accession>
<dbReference type="EMBL" id="JAQFWP010000023">
    <property type="protein sequence ID" value="MDA2805608.1"/>
    <property type="molecule type" value="Genomic_DNA"/>
</dbReference>
<dbReference type="InterPro" id="IPR058396">
    <property type="entry name" value="DUF8083"/>
</dbReference>
<evidence type="ECO:0000259" key="1">
    <source>
        <dbReference type="Pfam" id="PF26312"/>
    </source>
</evidence>
<protein>
    <recommendedName>
        <fullName evidence="1">DUF8083 domain-containing protein</fullName>
    </recommendedName>
</protein>
<gene>
    <name evidence="2" type="ORF">O4U47_13900</name>
</gene>
<dbReference type="RefSeq" id="WP_270678262.1">
    <property type="nucleotide sequence ID" value="NZ_JAQFWP010000023.1"/>
</dbReference>
<comment type="caution">
    <text evidence="2">The sequence shown here is derived from an EMBL/GenBank/DDBJ whole genome shotgun (WGS) entry which is preliminary data.</text>
</comment>
<proteinExistence type="predicted"/>
<name>A0ABT4TLN3_9ACTN</name>
<dbReference type="Pfam" id="PF26312">
    <property type="entry name" value="DUF8083"/>
    <property type="match status" value="1"/>
</dbReference>
<evidence type="ECO:0000313" key="2">
    <source>
        <dbReference type="EMBL" id="MDA2805608.1"/>
    </source>
</evidence>
<feature type="domain" description="DUF8083" evidence="1">
    <location>
        <begin position="4"/>
        <end position="280"/>
    </location>
</feature>
<dbReference type="Proteomes" id="UP001165685">
    <property type="component" value="Unassembled WGS sequence"/>
</dbReference>